<evidence type="ECO:0000256" key="5">
    <source>
        <dbReference type="PIRSR" id="PIRSR604574-2"/>
    </source>
</evidence>
<dbReference type="Gene3D" id="2.60.120.590">
    <property type="entry name" value="Alpha-ketoglutarate-dependent dioxygenase AlkB-like"/>
    <property type="match status" value="1"/>
</dbReference>
<keyword evidence="2" id="KW-0223">Dioxygenase</keyword>
<evidence type="ECO:0000256" key="4">
    <source>
        <dbReference type="ARBA" id="ARBA00023004"/>
    </source>
</evidence>
<dbReference type="Pfam" id="PF13532">
    <property type="entry name" value="2OG-FeII_Oxy_2"/>
    <property type="match status" value="1"/>
</dbReference>
<dbReference type="PROSITE" id="PS51471">
    <property type="entry name" value="FE2OG_OXY"/>
    <property type="match status" value="1"/>
</dbReference>
<proteinExistence type="predicted"/>
<feature type="domain" description="Fe2OG dioxygenase" evidence="6">
    <location>
        <begin position="220"/>
        <end position="347"/>
    </location>
</feature>
<dbReference type="EMBL" id="JANBUL010000212">
    <property type="protein sequence ID" value="KAJ2778759.1"/>
    <property type="molecule type" value="Genomic_DNA"/>
</dbReference>
<comment type="caution">
    <text evidence="7">The sequence shown here is derived from an EMBL/GenBank/DDBJ whole genome shotgun (WGS) entry which is preliminary data.</text>
</comment>
<dbReference type="GO" id="GO:0051213">
    <property type="term" value="F:dioxygenase activity"/>
    <property type="evidence" value="ECO:0007669"/>
    <property type="project" value="UniProtKB-KW"/>
</dbReference>
<keyword evidence="8" id="KW-1185">Reference proteome</keyword>
<dbReference type="SUPFAM" id="SSF51197">
    <property type="entry name" value="Clavaminate synthase-like"/>
    <property type="match status" value="1"/>
</dbReference>
<dbReference type="InterPro" id="IPR027450">
    <property type="entry name" value="AlkB-like"/>
</dbReference>
<evidence type="ECO:0000313" key="8">
    <source>
        <dbReference type="Proteomes" id="UP001140217"/>
    </source>
</evidence>
<dbReference type="OrthoDB" id="6614653at2759"/>
<dbReference type="InterPro" id="IPR004574">
    <property type="entry name" value="Alkb"/>
</dbReference>
<dbReference type="GO" id="GO:0005634">
    <property type="term" value="C:nucleus"/>
    <property type="evidence" value="ECO:0007669"/>
    <property type="project" value="TreeGrafter"/>
</dbReference>
<feature type="binding site" evidence="5">
    <location>
        <position position="241"/>
    </location>
    <ligand>
        <name>Fe cation</name>
        <dbReference type="ChEBI" id="CHEBI:24875"/>
        <note>catalytic</note>
    </ligand>
</feature>
<organism evidence="7 8">
    <name type="scientific">Coemansia javaensis</name>
    <dbReference type="NCBI Taxonomy" id="2761396"/>
    <lineage>
        <taxon>Eukaryota</taxon>
        <taxon>Fungi</taxon>
        <taxon>Fungi incertae sedis</taxon>
        <taxon>Zoopagomycota</taxon>
        <taxon>Kickxellomycotina</taxon>
        <taxon>Kickxellomycetes</taxon>
        <taxon>Kickxellales</taxon>
        <taxon>Kickxellaceae</taxon>
        <taxon>Coemansia</taxon>
    </lineage>
</organism>
<feature type="binding site" evidence="5">
    <location>
        <position position="295"/>
    </location>
    <ligand>
        <name>Fe cation</name>
        <dbReference type="ChEBI" id="CHEBI:24875"/>
        <note>catalytic</note>
    </ligand>
</feature>
<gene>
    <name evidence="7" type="ORF">H4R18_004414</name>
</gene>
<reference evidence="7" key="1">
    <citation type="submission" date="2022-07" db="EMBL/GenBank/DDBJ databases">
        <title>Phylogenomic reconstructions and comparative analyses of Kickxellomycotina fungi.</title>
        <authorList>
            <person name="Reynolds N.K."/>
            <person name="Stajich J.E."/>
            <person name="Barry K."/>
            <person name="Grigoriev I.V."/>
            <person name="Crous P."/>
            <person name="Smith M.E."/>
        </authorList>
    </citation>
    <scope>NUCLEOTIDE SEQUENCE</scope>
    <source>
        <strain evidence="7">NBRC 105414</strain>
    </source>
</reference>
<name>A0A9W8H9I4_9FUNG</name>
<dbReference type="GO" id="GO:0005737">
    <property type="term" value="C:cytoplasm"/>
    <property type="evidence" value="ECO:0007669"/>
    <property type="project" value="TreeGrafter"/>
</dbReference>
<dbReference type="PANTHER" id="PTHR16557">
    <property type="entry name" value="ALKYLATED DNA REPAIR PROTEIN ALKB-RELATED"/>
    <property type="match status" value="1"/>
</dbReference>
<evidence type="ECO:0000256" key="3">
    <source>
        <dbReference type="ARBA" id="ARBA00023002"/>
    </source>
</evidence>
<dbReference type="AlphaFoldDB" id="A0A9W8H9I4"/>
<evidence type="ECO:0000259" key="6">
    <source>
        <dbReference type="PROSITE" id="PS51471"/>
    </source>
</evidence>
<keyword evidence="4 5" id="KW-0408">Iron</keyword>
<dbReference type="PANTHER" id="PTHR16557:SF2">
    <property type="entry name" value="NUCLEIC ACID DIOXYGENASE ALKBH1"/>
    <property type="match status" value="1"/>
</dbReference>
<evidence type="ECO:0000256" key="2">
    <source>
        <dbReference type="ARBA" id="ARBA00022964"/>
    </source>
</evidence>
<comment type="cofactor">
    <cofactor evidence="5">
        <name>Fe(2+)</name>
        <dbReference type="ChEBI" id="CHEBI:29033"/>
    </cofactor>
    <text evidence="5">Binds 1 Fe(2+) ion per subunit.</text>
</comment>
<evidence type="ECO:0000256" key="1">
    <source>
        <dbReference type="ARBA" id="ARBA00022723"/>
    </source>
</evidence>
<dbReference type="GO" id="GO:0046872">
    <property type="term" value="F:metal ion binding"/>
    <property type="evidence" value="ECO:0007669"/>
    <property type="project" value="UniProtKB-KW"/>
</dbReference>
<keyword evidence="3" id="KW-0560">Oxidoreductase</keyword>
<keyword evidence="1 5" id="KW-0479">Metal-binding</keyword>
<evidence type="ECO:0000313" key="7">
    <source>
        <dbReference type="EMBL" id="KAJ2778759.1"/>
    </source>
</evidence>
<accession>A0A9W8H9I4</accession>
<protein>
    <recommendedName>
        <fullName evidence="6">Fe2OG dioxygenase domain-containing protein</fullName>
    </recommendedName>
</protein>
<dbReference type="InterPro" id="IPR037151">
    <property type="entry name" value="AlkB-like_sf"/>
</dbReference>
<dbReference type="InterPro" id="IPR005123">
    <property type="entry name" value="Oxoglu/Fe-dep_dioxygenase_dom"/>
</dbReference>
<dbReference type="Proteomes" id="UP001140217">
    <property type="component" value="Unassembled WGS sequence"/>
</dbReference>
<sequence>MTPKPEMTPETLTAFRRAEKTYMARDPPPSLAAVADLGRAAGDVPGARRLRLERDLCDPPPLPFRVFGQRRPPAYALDAHPGLVVIPAALTAEAQRWLARKCLCDCAQPPNRTNLDPFFAMPPAPLFELAGRAGPPPLVESRLLAGSIDPGVTRPRDPFYARPAAPSDLLRQLRWCTLGWQYNWRTKEYDLGAAPFDAELGALMQSVAAAAAAAAGGPRFSSQAGIINYYDERASMAGHVDRTEADMDAPLVSLSVGLSCVYLIGGRTRDVEPTPLLLRSGDALVMCGESRLAFHGVPRVLPGSAPACLTDPEAGTGDAVADRYPPWRQFAAYLAAHRINCNARKCA</sequence>
<feature type="binding site" evidence="5">
    <location>
        <position position="239"/>
    </location>
    <ligand>
        <name>Fe cation</name>
        <dbReference type="ChEBI" id="CHEBI:24875"/>
        <note>catalytic</note>
    </ligand>
</feature>